<organism evidence="1 2">
    <name type="scientific">Candidatus Gallimonas intestinavium</name>
    <dbReference type="NCBI Taxonomy" id="2838603"/>
    <lineage>
        <taxon>Bacteria</taxon>
        <taxon>Bacillati</taxon>
        <taxon>Bacillota</taxon>
        <taxon>Clostridia</taxon>
        <taxon>Candidatus Gallimonas</taxon>
    </lineage>
</organism>
<evidence type="ECO:0008006" key="3">
    <source>
        <dbReference type="Google" id="ProtNLM"/>
    </source>
</evidence>
<dbReference type="AlphaFoldDB" id="A0A9D2G491"/>
<evidence type="ECO:0000313" key="1">
    <source>
        <dbReference type="EMBL" id="HIZ71956.1"/>
    </source>
</evidence>
<gene>
    <name evidence="1" type="ORF">H9964_00060</name>
</gene>
<reference evidence="1" key="2">
    <citation type="submission" date="2021-04" db="EMBL/GenBank/DDBJ databases">
        <authorList>
            <person name="Gilroy R."/>
        </authorList>
    </citation>
    <scope>NUCLEOTIDE SEQUENCE</scope>
    <source>
        <strain evidence="1">ChiW7-2402</strain>
    </source>
</reference>
<name>A0A9D2G491_9FIRM</name>
<reference evidence="1" key="1">
    <citation type="journal article" date="2021" name="PeerJ">
        <title>Extensive microbial diversity within the chicken gut microbiome revealed by metagenomics and culture.</title>
        <authorList>
            <person name="Gilroy R."/>
            <person name="Ravi A."/>
            <person name="Getino M."/>
            <person name="Pursley I."/>
            <person name="Horton D.L."/>
            <person name="Alikhan N.F."/>
            <person name="Baker D."/>
            <person name="Gharbi K."/>
            <person name="Hall N."/>
            <person name="Watson M."/>
            <person name="Adriaenssens E.M."/>
            <person name="Foster-Nyarko E."/>
            <person name="Jarju S."/>
            <person name="Secka A."/>
            <person name="Antonio M."/>
            <person name="Oren A."/>
            <person name="Chaudhuri R.R."/>
            <person name="La Ragione R."/>
            <person name="Hildebrand F."/>
            <person name="Pallen M.J."/>
        </authorList>
    </citation>
    <scope>NUCLEOTIDE SEQUENCE</scope>
    <source>
        <strain evidence="1">ChiW7-2402</strain>
    </source>
</reference>
<sequence>MEKKSEEILAELYRNSLLAMQSIENILPAAGEEELKEELLREHGEYEQLCARASALACDKHILLKEPGPFKKAMMWGSIKLNTLKDGSRAHIAEMMTQGTVMGITSLKSTLADTGAEMDPEIRALLSDTLAREERFERIWKAMICA</sequence>
<proteinExistence type="predicted"/>
<dbReference type="Proteomes" id="UP000824102">
    <property type="component" value="Unassembled WGS sequence"/>
</dbReference>
<comment type="caution">
    <text evidence="1">The sequence shown here is derived from an EMBL/GenBank/DDBJ whole genome shotgun (WGS) entry which is preliminary data.</text>
</comment>
<dbReference type="EMBL" id="DXBB01000003">
    <property type="protein sequence ID" value="HIZ71956.1"/>
    <property type="molecule type" value="Genomic_DNA"/>
</dbReference>
<protein>
    <recommendedName>
        <fullName evidence="3">DUF2383 domain-containing protein</fullName>
    </recommendedName>
</protein>
<evidence type="ECO:0000313" key="2">
    <source>
        <dbReference type="Proteomes" id="UP000824102"/>
    </source>
</evidence>
<accession>A0A9D2G491</accession>